<dbReference type="SUPFAM" id="SSF103506">
    <property type="entry name" value="Mitochondrial carrier"/>
    <property type="match status" value="1"/>
</dbReference>
<feature type="repeat" description="Solcar" evidence="10">
    <location>
        <begin position="4"/>
        <end position="104"/>
    </location>
</feature>
<keyword evidence="7" id="KW-1133">Transmembrane helix</keyword>
<evidence type="ECO:0000256" key="2">
    <source>
        <dbReference type="ARBA" id="ARBA00006375"/>
    </source>
</evidence>
<evidence type="ECO:0000256" key="7">
    <source>
        <dbReference type="ARBA" id="ARBA00022989"/>
    </source>
</evidence>
<evidence type="ECO:0000256" key="4">
    <source>
        <dbReference type="ARBA" id="ARBA00022692"/>
    </source>
</evidence>
<name>A0A224YVN7_9ACAR</name>
<protein>
    <submittedName>
        <fullName evidence="12">Mitochondrial transport</fullName>
    </submittedName>
</protein>
<dbReference type="Gene3D" id="1.50.40.10">
    <property type="entry name" value="Mitochondrial carrier domain"/>
    <property type="match status" value="1"/>
</dbReference>
<comment type="subcellular location">
    <subcellularLocation>
        <location evidence="1">Mitochondrion inner membrane</location>
        <topology evidence="1">Multi-pass membrane protein</topology>
    </subcellularLocation>
</comment>
<dbReference type="GO" id="GO:1990519">
    <property type="term" value="P:pyrimidine nucleotide import into mitochondrion"/>
    <property type="evidence" value="ECO:0007669"/>
    <property type="project" value="TreeGrafter"/>
</dbReference>
<evidence type="ECO:0000256" key="1">
    <source>
        <dbReference type="ARBA" id="ARBA00004448"/>
    </source>
</evidence>
<dbReference type="GO" id="GO:0015218">
    <property type="term" value="F:pyrimidine nucleotide transmembrane transporter activity"/>
    <property type="evidence" value="ECO:0007669"/>
    <property type="project" value="InterPro"/>
</dbReference>
<dbReference type="AlphaFoldDB" id="A0A224YVN7"/>
<evidence type="ECO:0000256" key="6">
    <source>
        <dbReference type="ARBA" id="ARBA00022792"/>
    </source>
</evidence>
<dbReference type="EMBL" id="GFPF01009849">
    <property type="protein sequence ID" value="MAA20995.1"/>
    <property type="molecule type" value="Transcribed_RNA"/>
</dbReference>
<evidence type="ECO:0000256" key="5">
    <source>
        <dbReference type="ARBA" id="ARBA00022737"/>
    </source>
</evidence>
<accession>A0A224YVN7</accession>
<keyword evidence="9 10" id="KW-0472">Membrane</keyword>
<keyword evidence="5" id="KW-0677">Repeat</keyword>
<proteinExistence type="inferred from homology"/>
<sequence length="121" mass="12401">MSQYDAIIHLLAGGLGGTAGAIATCPLEVVKTRLQSSVANFHFVSSGPGGSPAAVQSLAERLGLNACTCTPTPTGGSGGFSTSVINTNNARAPSIGIWRCLKLYVLHGNQPHLVREDEAPT</sequence>
<dbReference type="InterPro" id="IPR049562">
    <property type="entry name" value="SLC25A33/36-like"/>
</dbReference>
<dbReference type="PANTHER" id="PTHR45829:SF4">
    <property type="entry name" value="MITOCHONDRIAL CARRIER PROTEIN RIM2"/>
    <property type="match status" value="1"/>
</dbReference>
<keyword evidence="8" id="KW-0496">Mitochondrion</keyword>
<organism evidence="12">
    <name type="scientific">Rhipicephalus zambeziensis</name>
    <dbReference type="NCBI Taxonomy" id="60191"/>
    <lineage>
        <taxon>Eukaryota</taxon>
        <taxon>Metazoa</taxon>
        <taxon>Ecdysozoa</taxon>
        <taxon>Arthropoda</taxon>
        <taxon>Chelicerata</taxon>
        <taxon>Arachnida</taxon>
        <taxon>Acari</taxon>
        <taxon>Parasitiformes</taxon>
        <taxon>Ixodida</taxon>
        <taxon>Ixodoidea</taxon>
        <taxon>Ixodidae</taxon>
        <taxon>Rhipicephalinae</taxon>
        <taxon>Rhipicephalus</taxon>
        <taxon>Rhipicephalus</taxon>
    </lineage>
</organism>
<comment type="similarity">
    <text evidence="2 11">Belongs to the mitochondrial carrier (TC 2.A.29) family.</text>
</comment>
<dbReference type="PANTHER" id="PTHR45829">
    <property type="entry name" value="MITOCHONDRIAL CARRIER PROTEIN RIM2"/>
    <property type="match status" value="1"/>
</dbReference>
<dbReference type="InterPro" id="IPR018108">
    <property type="entry name" value="MCP_transmembrane"/>
</dbReference>
<dbReference type="Pfam" id="PF00153">
    <property type="entry name" value="Mito_carr"/>
    <property type="match status" value="1"/>
</dbReference>
<evidence type="ECO:0000313" key="12">
    <source>
        <dbReference type="EMBL" id="MAA20995.1"/>
    </source>
</evidence>
<keyword evidence="3 11" id="KW-0813">Transport</keyword>
<dbReference type="PROSITE" id="PS50920">
    <property type="entry name" value="SOLCAR"/>
    <property type="match status" value="1"/>
</dbReference>
<dbReference type="GO" id="GO:0005743">
    <property type="term" value="C:mitochondrial inner membrane"/>
    <property type="evidence" value="ECO:0007669"/>
    <property type="project" value="UniProtKB-SubCell"/>
</dbReference>
<evidence type="ECO:0000256" key="10">
    <source>
        <dbReference type="PROSITE-ProRule" id="PRU00282"/>
    </source>
</evidence>
<evidence type="ECO:0000256" key="8">
    <source>
        <dbReference type="ARBA" id="ARBA00023128"/>
    </source>
</evidence>
<evidence type="ECO:0000256" key="9">
    <source>
        <dbReference type="ARBA" id="ARBA00023136"/>
    </source>
</evidence>
<evidence type="ECO:0000256" key="3">
    <source>
        <dbReference type="ARBA" id="ARBA00022448"/>
    </source>
</evidence>
<reference evidence="12" key="1">
    <citation type="journal article" date="2017" name="Parasit. Vectors">
        <title>Sialotranscriptomics of Rhipicephalus zambeziensis reveals intricate expression profiles of secretory proteins and suggests tight temporal transcriptional regulation during blood-feeding.</title>
        <authorList>
            <person name="de Castro M.H."/>
            <person name="de Klerk D."/>
            <person name="Pienaar R."/>
            <person name="Rees D.J.G."/>
            <person name="Mans B.J."/>
        </authorList>
    </citation>
    <scope>NUCLEOTIDE SEQUENCE</scope>
    <source>
        <tissue evidence="12">Salivary glands</tissue>
    </source>
</reference>
<evidence type="ECO:0000256" key="11">
    <source>
        <dbReference type="RuleBase" id="RU000488"/>
    </source>
</evidence>
<keyword evidence="4 10" id="KW-0812">Transmembrane</keyword>
<keyword evidence="6" id="KW-0999">Mitochondrion inner membrane</keyword>
<dbReference type="InterPro" id="IPR023395">
    <property type="entry name" value="MCP_dom_sf"/>
</dbReference>